<evidence type="ECO:0000256" key="10">
    <source>
        <dbReference type="ARBA" id="ARBA00023172"/>
    </source>
</evidence>
<evidence type="ECO:0000313" key="16">
    <source>
        <dbReference type="Proteomes" id="UP000325004"/>
    </source>
</evidence>
<evidence type="ECO:0000256" key="1">
    <source>
        <dbReference type="ARBA" id="ARBA00009518"/>
    </source>
</evidence>
<proteinExistence type="inferred from homology"/>
<keyword evidence="16" id="KW-1185">Reference proteome</keyword>
<dbReference type="RefSeq" id="WP_148971833.1">
    <property type="nucleotide sequence ID" value="NZ_CP043316.1"/>
</dbReference>
<dbReference type="PANTHER" id="PTHR30194:SF3">
    <property type="entry name" value="CROSSOVER JUNCTION ENDODEOXYRIBONUCLEASE RUVC"/>
    <property type="match status" value="1"/>
</dbReference>
<dbReference type="GO" id="GO:0006310">
    <property type="term" value="P:DNA recombination"/>
    <property type="evidence" value="ECO:0007669"/>
    <property type="project" value="UniProtKB-KW"/>
</dbReference>
<keyword evidence="3" id="KW-0540">Nuclease</keyword>
<evidence type="ECO:0000256" key="7">
    <source>
        <dbReference type="ARBA" id="ARBA00022801"/>
    </source>
</evidence>
<dbReference type="FunFam" id="3.30.420.10:FF:000002">
    <property type="entry name" value="Crossover junction endodeoxyribonuclease RuvC"/>
    <property type="match status" value="1"/>
</dbReference>
<dbReference type="GO" id="GO:0006281">
    <property type="term" value="P:DNA repair"/>
    <property type="evidence" value="ECO:0007669"/>
    <property type="project" value="UniProtKB-KW"/>
</dbReference>
<dbReference type="KEGG" id="cpri:FZC34_02225"/>
<dbReference type="PANTHER" id="PTHR30194">
    <property type="entry name" value="CROSSOVER JUNCTION ENDODEOXYRIBONUCLEASE RUVC"/>
    <property type="match status" value="1"/>
</dbReference>
<organism evidence="15 16">
    <name type="scientific">Candidatus Cytomitobacter primus</name>
    <dbReference type="NCBI Taxonomy" id="2066024"/>
    <lineage>
        <taxon>Bacteria</taxon>
        <taxon>Pseudomonadati</taxon>
        <taxon>Pseudomonadota</taxon>
        <taxon>Alphaproteobacteria</taxon>
        <taxon>Holosporales</taxon>
        <taxon>Holosporaceae</taxon>
        <taxon>Candidatus Cytomitobacter</taxon>
    </lineage>
</organism>
<keyword evidence="6" id="KW-0227">DNA damage</keyword>
<dbReference type="SUPFAM" id="SSF53098">
    <property type="entry name" value="Ribonuclease H-like"/>
    <property type="match status" value="1"/>
</dbReference>
<dbReference type="EC" id="3.1.21.10" evidence="13"/>
<evidence type="ECO:0000256" key="14">
    <source>
        <dbReference type="ARBA" id="ARBA00030265"/>
    </source>
</evidence>
<evidence type="ECO:0000256" key="11">
    <source>
        <dbReference type="ARBA" id="ARBA00023204"/>
    </source>
</evidence>
<keyword evidence="4" id="KW-0479">Metal-binding</keyword>
<dbReference type="EMBL" id="CP043316">
    <property type="protein sequence ID" value="QEK38712.1"/>
    <property type="molecule type" value="Genomic_DNA"/>
</dbReference>
<sequence length="161" mass="17694">MKILGLDAGLCKTGWGVIKRQKSKMKCIDYGLIKPNAKLSLEERLAFLWTNMMNILQTHSPDHVAIEKTFFGLRNPSSGVMLGAAYGTIISTAGLIKTPVFSYATKMIKRQVAEKGDASKEEIALSVCSLFKIDAINQEDITDALAAALCHEKLYKPEESV</sequence>
<comment type="catalytic activity">
    <reaction evidence="12">
        <text>Endonucleolytic cleavage at a junction such as a reciprocal single-stranded crossover between two homologous DNA duplexes (Holliday junction).</text>
        <dbReference type="EC" id="3.1.21.10"/>
    </reaction>
</comment>
<keyword evidence="8" id="KW-0460">Magnesium</keyword>
<keyword evidence="7" id="KW-0378">Hydrolase</keyword>
<dbReference type="Gene3D" id="3.30.420.10">
    <property type="entry name" value="Ribonuclease H-like superfamily/Ribonuclease H"/>
    <property type="match status" value="1"/>
</dbReference>
<name>A0A5C0UHB9_9PROT</name>
<dbReference type="InterPro" id="IPR012337">
    <property type="entry name" value="RNaseH-like_sf"/>
</dbReference>
<reference evidence="15 16" key="1">
    <citation type="submission" date="2019-08" db="EMBL/GenBank/DDBJ databases">
        <title>Highly reduced genomes of protist endosymbionts show evolutionary convergence.</title>
        <authorList>
            <person name="George E."/>
            <person name="Husnik F."/>
            <person name="Tashyreva D."/>
            <person name="Prokopchuk G."/>
            <person name="Horak A."/>
            <person name="Kwong W.K."/>
            <person name="Lukes J."/>
            <person name="Keeling P.J."/>
        </authorList>
    </citation>
    <scope>NUCLEOTIDE SEQUENCE [LARGE SCALE GENOMIC DNA]</scope>
    <source>
        <strain evidence="15">1604LC</strain>
    </source>
</reference>
<evidence type="ECO:0000256" key="4">
    <source>
        <dbReference type="ARBA" id="ARBA00022723"/>
    </source>
</evidence>
<dbReference type="Proteomes" id="UP000325004">
    <property type="component" value="Chromosome"/>
</dbReference>
<evidence type="ECO:0000256" key="13">
    <source>
        <dbReference type="ARBA" id="ARBA00029488"/>
    </source>
</evidence>
<dbReference type="GO" id="GO:0008821">
    <property type="term" value="F:crossover junction DNA endonuclease activity"/>
    <property type="evidence" value="ECO:0007669"/>
    <property type="project" value="UniProtKB-EC"/>
</dbReference>
<evidence type="ECO:0000313" key="15">
    <source>
        <dbReference type="EMBL" id="QEK38712.1"/>
    </source>
</evidence>
<keyword evidence="11" id="KW-0234">DNA repair</keyword>
<dbReference type="GO" id="GO:0009432">
    <property type="term" value="P:SOS response"/>
    <property type="evidence" value="ECO:0007669"/>
    <property type="project" value="UniProtKB-ARBA"/>
</dbReference>
<evidence type="ECO:0000256" key="2">
    <source>
        <dbReference type="ARBA" id="ARBA00022490"/>
    </source>
</evidence>
<keyword evidence="2" id="KW-0963">Cytoplasm</keyword>
<accession>A0A5C0UHB9</accession>
<dbReference type="GO" id="GO:0046872">
    <property type="term" value="F:metal ion binding"/>
    <property type="evidence" value="ECO:0007669"/>
    <property type="project" value="UniProtKB-KW"/>
</dbReference>
<evidence type="ECO:0000256" key="5">
    <source>
        <dbReference type="ARBA" id="ARBA00022759"/>
    </source>
</evidence>
<dbReference type="InterPro" id="IPR036397">
    <property type="entry name" value="RNaseH_sf"/>
</dbReference>
<comment type="similarity">
    <text evidence="1">Belongs to the RuvC family.</text>
</comment>
<dbReference type="GO" id="GO:0003677">
    <property type="term" value="F:DNA binding"/>
    <property type="evidence" value="ECO:0007669"/>
    <property type="project" value="UniProtKB-KW"/>
</dbReference>
<dbReference type="OrthoDB" id="9805499at2"/>
<dbReference type="Pfam" id="PF02075">
    <property type="entry name" value="RuvC"/>
    <property type="match status" value="1"/>
</dbReference>
<keyword evidence="5" id="KW-0255">Endonuclease</keyword>
<keyword evidence="10" id="KW-0233">DNA recombination</keyword>
<dbReference type="InterPro" id="IPR002176">
    <property type="entry name" value="X-over_junc_endoDNase_RuvC"/>
</dbReference>
<evidence type="ECO:0000256" key="3">
    <source>
        <dbReference type="ARBA" id="ARBA00022722"/>
    </source>
</evidence>
<dbReference type="CDD" id="cd16962">
    <property type="entry name" value="RuvC"/>
    <property type="match status" value="1"/>
</dbReference>
<evidence type="ECO:0000256" key="12">
    <source>
        <dbReference type="ARBA" id="ARBA00029354"/>
    </source>
</evidence>
<gene>
    <name evidence="15" type="ORF">FZC34_02225</name>
</gene>
<protein>
    <recommendedName>
        <fullName evidence="13">crossover junction endodeoxyribonuclease</fullName>
        <ecNumber evidence="13">3.1.21.10</ecNumber>
    </recommendedName>
    <alternativeName>
        <fullName evidence="14">Holliday junction resolvase RuvC</fullName>
    </alternativeName>
</protein>
<evidence type="ECO:0000256" key="6">
    <source>
        <dbReference type="ARBA" id="ARBA00022763"/>
    </source>
</evidence>
<dbReference type="AlphaFoldDB" id="A0A5C0UHB9"/>
<dbReference type="PRINTS" id="PR00696">
    <property type="entry name" value="RSOLVASERUVC"/>
</dbReference>
<keyword evidence="9" id="KW-0238">DNA-binding</keyword>
<evidence type="ECO:0000256" key="9">
    <source>
        <dbReference type="ARBA" id="ARBA00023125"/>
    </source>
</evidence>
<evidence type="ECO:0000256" key="8">
    <source>
        <dbReference type="ARBA" id="ARBA00022842"/>
    </source>
</evidence>